<protein>
    <recommendedName>
        <fullName evidence="4">Reverse transcriptase domain-containing protein</fullName>
    </recommendedName>
</protein>
<gene>
    <name evidence="2" type="ORF">SCAR479_08870</name>
</gene>
<evidence type="ECO:0008006" key="4">
    <source>
        <dbReference type="Google" id="ProtNLM"/>
    </source>
</evidence>
<accession>A0ABR2XL15</accession>
<dbReference type="EMBL" id="JARVKM010000041">
    <property type="protein sequence ID" value="KAK9774522.1"/>
    <property type="molecule type" value="Genomic_DNA"/>
</dbReference>
<feature type="region of interest" description="Disordered" evidence="1">
    <location>
        <begin position="403"/>
        <end position="475"/>
    </location>
</feature>
<reference evidence="2 3" key="1">
    <citation type="submission" date="2024-02" db="EMBL/GenBank/DDBJ databases">
        <title>First draft genome assembly of two strains of Seiridium cardinale.</title>
        <authorList>
            <person name="Emiliani G."/>
            <person name="Scali E."/>
        </authorList>
    </citation>
    <scope>NUCLEOTIDE SEQUENCE [LARGE SCALE GENOMIC DNA]</scope>
    <source>
        <strain evidence="2 3">BM-138-000479</strain>
    </source>
</reference>
<name>A0ABR2XL15_9PEZI</name>
<evidence type="ECO:0000256" key="1">
    <source>
        <dbReference type="SAM" id="MobiDB-lite"/>
    </source>
</evidence>
<evidence type="ECO:0000313" key="3">
    <source>
        <dbReference type="Proteomes" id="UP001465668"/>
    </source>
</evidence>
<feature type="compositionally biased region" description="Basic and acidic residues" evidence="1">
    <location>
        <begin position="466"/>
        <end position="475"/>
    </location>
</feature>
<dbReference type="CDD" id="cd01709">
    <property type="entry name" value="RT_like_1"/>
    <property type="match status" value="1"/>
</dbReference>
<dbReference type="PANTHER" id="PTHR37015">
    <property type="entry name" value="REVERSE TRANSCRIPTASE DOMAIN-CONTAINING PROTEIN"/>
    <property type="match status" value="1"/>
</dbReference>
<proteinExistence type="predicted"/>
<comment type="caution">
    <text evidence="2">The sequence shown here is derived from an EMBL/GenBank/DDBJ whole genome shotgun (WGS) entry which is preliminary data.</text>
</comment>
<organism evidence="2 3">
    <name type="scientific">Seiridium cardinale</name>
    <dbReference type="NCBI Taxonomy" id="138064"/>
    <lineage>
        <taxon>Eukaryota</taxon>
        <taxon>Fungi</taxon>
        <taxon>Dikarya</taxon>
        <taxon>Ascomycota</taxon>
        <taxon>Pezizomycotina</taxon>
        <taxon>Sordariomycetes</taxon>
        <taxon>Xylariomycetidae</taxon>
        <taxon>Amphisphaeriales</taxon>
        <taxon>Sporocadaceae</taxon>
        <taxon>Seiridium</taxon>
    </lineage>
</organism>
<feature type="compositionally biased region" description="Gly residues" evidence="1">
    <location>
        <begin position="433"/>
        <end position="443"/>
    </location>
</feature>
<sequence length="973" mass="110698">MTSTSGNIFSETLQEITNTKLEELSKSRADFERKKASVISQLEGETGDPIKRLTILSGGVKHCLGVKTDKTSGKVLRGQTKSPALEIELKNLDLLLAQARYDPSVSTKSFKAWESSLLCHLDTESLKYQYASLYAELVTEWLSSGKVKPTAETAEPVKIPGADHERVAEEKRAAARLEWERTVFEPADVNEKELRSFLAELFQDDDHTKTKRNALNTLKESIAGFETHLLSPSQFNEATLGWAIRGLLTSDLLPDEKREVLKSFQDSPVILSEIADVLNMRIAAFDNWSWGRGVAVEQQRKISGTYNIHMHEDLLQAIFLQYIGVKWSVFFKDALKRFRKFGGPWKSIRADVPKIDKKRLGYYLGSCPTDPSVQHIRRSLHRKDYFLSHLLDTHFQHIEVVDGEEEAEREDSDDGDPAMRFFRTSPSPSAPSGGRGKGLGKGGAMRHRRILVERDPEDTETDDESDARATSKKPMESKQKLLHILATEIAVNRRIHGEFTALRSTFDSWNSLLPHATVRTVLAFFGVSHQWLEFFNKFLEAPLKFIDEDNAVSPRIRRRGTPASHVLSNVFGEVILFCLDFSINQRTDGALLYRLYDDLWFWGPEHQSSVNTWKTIECFASVTGTKLNQSKTGTVRISGNPDVTLPVDQSLPKGQISWGFLRLSSETGRFEINQPMVDKHVEELRRQLEGKKSSVFAFIQTWNTYAATFFTSNFGQPANCFGRNHVDLMLSTHSRIQREIFKSGSSLSGEGIDTVSVVDYLKGLLLQRFGVNNIPDAYLFFPVELGGLDLQSPFIPALQIRDLILKDPSTLLDTFEENERDEYSRAKRAFEKGEITPSERSDLEDPDWVPIEKHDRETFMSFEEFTRWREEFSLGFAYELSEVYEKLLEKPGQETLELDNERVASGIKALDRQKNLRGILADWPTMEPYWKWVVMQYGPEVMERFGGLSIVDAGLLPMGMVSLFRDKRVKWQG</sequence>
<evidence type="ECO:0000313" key="2">
    <source>
        <dbReference type="EMBL" id="KAK9774522.1"/>
    </source>
</evidence>
<keyword evidence="3" id="KW-1185">Reference proteome</keyword>
<feature type="compositionally biased region" description="Acidic residues" evidence="1">
    <location>
        <begin position="455"/>
        <end position="465"/>
    </location>
</feature>
<dbReference type="Proteomes" id="UP001465668">
    <property type="component" value="Unassembled WGS sequence"/>
</dbReference>
<feature type="compositionally biased region" description="Acidic residues" evidence="1">
    <location>
        <begin position="403"/>
        <end position="416"/>
    </location>
</feature>
<dbReference type="PANTHER" id="PTHR37015:SF2">
    <property type="entry name" value="REVERSE TRANSCRIPTASE DOMAIN-CONTAINING PROTEIN"/>
    <property type="match status" value="1"/>
</dbReference>